<evidence type="ECO:0000313" key="5">
    <source>
        <dbReference type="EMBL" id="RNB52903.1"/>
    </source>
</evidence>
<evidence type="ECO:0000256" key="2">
    <source>
        <dbReference type="ARBA" id="ARBA00023295"/>
    </source>
</evidence>
<evidence type="ECO:0000313" key="6">
    <source>
        <dbReference type="Proteomes" id="UP000276178"/>
    </source>
</evidence>
<keyword evidence="7" id="KW-1185">Reference proteome</keyword>
<dbReference type="PANTHER" id="PTHR12304:SF4">
    <property type="entry name" value="URIDINE NUCLEOSIDASE"/>
    <property type="match status" value="1"/>
</dbReference>
<reference evidence="5 6" key="1">
    <citation type="submission" date="2018-10" db="EMBL/GenBank/DDBJ databases">
        <title>Phylogenomics of Brevibacillus.</title>
        <authorList>
            <person name="Dunlap C."/>
        </authorList>
    </citation>
    <scope>NUCLEOTIDE SEQUENCE [LARGE SCALE GENOMIC DNA]</scope>
    <source>
        <strain evidence="5 6">NRRL NRS 1219</strain>
    </source>
</reference>
<dbReference type="GO" id="GO:0006152">
    <property type="term" value="P:purine nucleoside catabolic process"/>
    <property type="evidence" value="ECO:0007669"/>
    <property type="project" value="TreeGrafter"/>
</dbReference>
<accession>A0A3M8AP95</accession>
<dbReference type="PANTHER" id="PTHR12304">
    <property type="entry name" value="INOSINE-URIDINE PREFERRING NUCLEOSIDE HYDROLASE"/>
    <property type="match status" value="1"/>
</dbReference>
<dbReference type="InterPro" id="IPR036452">
    <property type="entry name" value="Ribo_hydro-like"/>
</dbReference>
<dbReference type="InterPro" id="IPR023186">
    <property type="entry name" value="IUNH"/>
</dbReference>
<gene>
    <name evidence="4" type="primary">rihA</name>
    <name evidence="4" type="ORF">BAG01nite_31930</name>
    <name evidence="5" type="ORF">EB820_18010</name>
</gene>
<dbReference type="GO" id="GO:0005829">
    <property type="term" value="C:cytosol"/>
    <property type="evidence" value="ECO:0007669"/>
    <property type="project" value="TreeGrafter"/>
</dbReference>
<dbReference type="Proteomes" id="UP000276178">
    <property type="component" value="Unassembled WGS sequence"/>
</dbReference>
<proteinExistence type="predicted"/>
<evidence type="ECO:0000313" key="4">
    <source>
        <dbReference type="EMBL" id="GED27091.1"/>
    </source>
</evidence>
<evidence type="ECO:0000256" key="1">
    <source>
        <dbReference type="ARBA" id="ARBA00022801"/>
    </source>
</evidence>
<dbReference type="Gene3D" id="3.90.245.10">
    <property type="entry name" value="Ribonucleoside hydrolase-like"/>
    <property type="match status" value="1"/>
</dbReference>
<dbReference type="AlphaFoldDB" id="A0A3M8AP95"/>
<dbReference type="GeneID" id="82812790"/>
<name>A0A3M8AP95_9BACL</name>
<dbReference type="Proteomes" id="UP000317180">
    <property type="component" value="Unassembled WGS sequence"/>
</dbReference>
<sequence length="294" mass="30757">MAQKQRLLIDYSGGLDQALALWYALQSANVQVSGIVVTDAEPQRGIRLAQKLIELVQPNATIPVVAGASRPLFHRETDAQAGAAATSDGVSFLSELRHDSANPYTLVTLGRLTTVAMAMARNHEWTSALERLVVRGGAIRVPGDVTSVAEANLHADPEAAAFVLAARLPLLFVPLDATESLSAAEAYIDELAKRAKAAGLVTAAEAEAFFSAEKTASAVHALAAIMAAESPERIFVEQMKLAVECQSELSRGALLADLRAKPSVGTDAAVCVGIKAGAVLAGLQQLPEKGDGRS</sequence>
<organism evidence="5 6">
    <name type="scientific">Brevibacillus agri</name>
    <dbReference type="NCBI Taxonomy" id="51101"/>
    <lineage>
        <taxon>Bacteria</taxon>
        <taxon>Bacillati</taxon>
        <taxon>Bacillota</taxon>
        <taxon>Bacilli</taxon>
        <taxon>Bacillales</taxon>
        <taxon>Paenibacillaceae</taxon>
        <taxon>Brevibacillus</taxon>
    </lineage>
</organism>
<evidence type="ECO:0000313" key="7">
    <source>
        <dbReference type="Proteomes" id="UP000317180"/>
    </source>
</evidence>
<dbReference type="EMBL" id="BJOD01000034">
    <property type="protein sequence ID" value="GED27091.1"/>
    <property type="molecule type" value="Genomic_DNA"/>
</dbReference>
<dbReference type="GO" id="GO:0008477">
    <property type="term" value="F:purine nucleosidase activity"/>
    <property type="evidence" value="ECO:0007669"/>
    <property type="project" value="TreeGrafter"/>
</dbReference>
<protein>
    <submittedName>
        <fullName evidence="5">Nucleoside hydrolase</fullName>
    </submittedName>
    <submittedName>
        <fullName evidence="4">Purine nucleosidase</fullName>
    </submittedName>
</protein>
<feature type="domain" description="Inosine/uridine-preferring nucleoside hydrolase" evidence="3">
    <location>
        <begin position="8"/>
        <end position="279"/>
    </location>
</feature>
<reference evidence="4 7" key="2">
    <citation type="submission" date="2019-06" db="EMBL/GenBank/DDBJ databases">
        <title>Whole genome shotgun sequence of Brevibacillus agri NBRC 15538.</title>
        <authorList>
            <person name="Hosoyama A."/>
            <person name="Uohara A."/>
            <person name="Ohji S."/>
            <person name="Ichikawa N."/>
        </authorList>
    </citation>
    <scope>NUCLEOTIDE SEQUENCE [LARGE SCALE GENOMIC DNA]</scope>
    <source>
        <strain evidence="4 7">NBRC 15538</strain>
    </source>
</reference>
<dbReference type="RefSeq" id="WP_005834468.1">
    <property type="nucleotide sequence ID" value="NZ_BJOD01000034.1"/>
</dbReference>
<comment type="caution">
    <text evidence="5">The sequence shown here is derived from an EMBL/GenBank/DDBJ whole genome shotgun (WGS) entry which is preliminary data.</text>
</comment>
<dbReference type="SUPFAM" id="SSF53590">
    <property type="entry name" value="Nucleoside hydrolase"/>
    <property type="match status" value="1"/>
</dbReference>
<dbReference type="OrthoDB" id="2476447at2"/>
<keyword evidence="2" id="KW-0326">Glycosidase</keyword>
<dbReference type="Pfam" id="PF01156">
    <property type="entry name" value="IU_nuc_hydro"/>
    <property type="match status" value="1"/>
</dbReference>
<evidence type="ECO:0000259" key="3">
    <source>
        <dbReference type="Pfam" id="PF01156"/>
    </source>
</evidence>
<dbReference type="EMBL" id="RHHN01000050">
    <property type="protein sequence ID" value="RNB52903.1"/>
    <property type="molecule type" value="Genomic_DNA"/>
</dbReference>
<dbReference type="InterPro" id="IPR001910">
    <property type="entry name" value="Inosine/uridine_hydrolase_dom"/>
</dbReference>
<keyword evidence="1 5" id="KW-0378">Hydrolase</keyword>